<dbReference type="EMBL" id="CP120733">
    <property type="protein sequence ID" value="WFD09774.1"/>
    <property type="molecule type" value="Genomic_DNA"/>
</dbReference>
<evidence type="ECO:0000259" key="2">
    <source>
        <dbReference type="PROSITE" id="PS50943"/>
    </source>
</evidence>
<evidence type="ECO:0000313" key="3">
    <source>
        <dbReference type="EMBL" id="WFD09774.1"/>
    </source>
</evidence>
<dbReference type="InterPro" id="IPR001387">
    <property type="entry name" value="Cro/C1-type_HTH"/>
</dbReference>
<name>A0ABY8EA49_9FIRM</name>
<evidence type="ECO:0000256" key="1">
    <source>
        <dbReference type="ARBA" id="ARBA00023125"/>
    </source>
</evidence>
<dbReference type="Gene3D" id="1.10.260.40">
    <property type="entry name" value="lambda repressor-like DNA-binding domains"/>
    <property type="match status" value="1"/>
</dbReference>
<proteinExistence type="predicted"/>
<sequence length="114" mass="13145">MAFAERMKQLRKEKGLTQEELAVIISKNRSTIAGYETERKEPDHDTLKKIADYFEVSIDYLLGQSDIKTTTNIETKAYHNLDVGGLSEEAIKQIEDYIEFVKQKYNPDGTLKKK</sequence>
<gene>
    <name evidence="3" type="ORF">P4S50_15455</name>
</gene>
<keyword evidence="4" id="KW-1185">Reference proteome</keyword>
<dbReference type="SMART" id="SM00530">
    <property type="entry name" value="HTH_XRE"/>
    <property type="match status" value="1"/>
</dbReference>
<dbReference type="RefSeq" id="WP_277731717.1">
    <property type="nucleotide sequence ID" value="NZ_CP120733.1"/>
</dbReference>
<dbReference type="InterPro" id="IPR010982">
    <property type="entry name" value="Lambda_DNA-bd_dom_sf"/>
</dbReference>
<evidence type="ECO:0000313" key="4">
    <source>
        <dbReference type="Proteomes" id="UP001222800"/>
    </source>
</evidence>
<feature type="domain" description="HTH cro/C1-type" evidence="2">
    <location>
        <begin position="7"/>
        <end position="61"/>
    </location>
</feature>
<reference evidence="3 4" key="1">
    <citation type="submission" date="2023-03" db="EMBL/GenBank/DDBJ databases">
        <title>Complete genome sequence of Tepidibacter sp. SWIR-1, isolated from a deep-sea hydrothermal vent.</title>
        <authorList>
            <person name="Li X."/>
        </authorList>
    </citation>
    <scope>NUCLEOTIDE SEQUENCE [LARGE SCALE GENOMIC DNA]</scope>
    <source>
        <strain evidence="3 4">SWIR-1</strain>
    </source>
</reference>
<dbReference type="PANTHER" id="PTHR46558:SF11">
    <property type="entry name" value="HTH-TYPE TRANSCRIPTIONAL REGULATOR XRE"/>
    <property type="match status" value="1"/>
</dbReference>
<dbReference type="PROSITE" id="PS50943">
    <property type="entry name" value="HTH_CROC1"/>
    <property type="match status" value="1"/>
</dbReference>
<accession>A0ABY8EA49</accession>
<keyword evidence="1" id="KW-0238">DNA-binding</keyword>
<dbReference type="Pfam" id="PF01381">
    <property type="entry name" value="HTH_3"/>
    <property type="match status" value="1"/>
</dbReference>
<protein>
    <submittedName>
        <fullName evidence="3">Helix-turn-helix transcriptional regulator</fullName>
    </submittedName>
</protein>
<dbReference type="SUPFAM" id="SSF47413">
    <property type="entry name" value="lambda repressor-like DNA-binding domains"/>
    <property type="match status" value="1"/>
</dbReference>
<dbReference type="Proteomes" id="UP001222800">
    <property type="component" value="Chromosome"/>
</dbReference>
<organism evidence="3 4">
    <name type="scientific">Tepidibacter hydrothermalis</name>
    <dbReference type="NCBI Taxonomy" id="3036126"/>
    <lineage>
        <taxon>Bacteria</taxon>
        <taxon>Bacillati</taxon>
        <taxon>Bacillota</taxon>
        <taxon>Clostridia</taxon>
        <taxon>Peptostreptococcales</taxon>
        <taxon>Peptostreptococcaceae</taxon>
        <taxon>Tepidibacter</taxon>
    </lineage>
</organism>
<dbReference type="PANTHER" id="PTHR46558">
    <property type="entry name" value="TRACRIPTIONAL REGULATORY PROTEIN-RELATED-RELATED"/>
    <property type="match status" value="1"/>
</dbReference>
<dbReference type="CDD" id="cd00093">
    <property type="entry name" value="HTH_XRE"/>
    <property type="match status" value="1"/>
</dbReference>